<evidence type="ECO:0000256" key="4">
    <source>
        <dbReference type="ARBA" id="ARBA00023065"/>
    </source>
</evidence>
<evidence type="ECO:0000256" key="1">
    <source>
        <dbReference type="ARBA" id="ARBA00004370"/>
    </source>
</evidence>
<keyword evidence="6 7" id="KW-0066">ATP synthesis</keyword>
<organism evidence="8 9">
    <name type="scientific">Listeria monocytogenes</name>
    <dbReference type="NCBI Taxonomy" id="1639"/>
    <lineage>
        <taxon>Bacteria</taxon>
        <taxon>Bacillati</taxon>
        <taxon>Bacillota</taxon>
        <taxon>Bacilli</taxon>
        <taxon>Bacillales</taxon>
        <taxon>Listeriaceae</taxon>
        <taxon>Listeria</taxon>
    </lineage>
</organism>
<keyword evidence="4 7" id="KW-0406">Ion transport</keyword>
<keyword evidence="5 7" id="KW-0472">Membrane</keyword>
<proteinExistence type="inferred from homology"/>
<dbReference type="EMBL" id="AABEKN010000005">
    <property type="protein sequence ID" value="EAG9354486.1"/>
    <property type="molecule type" value="Genomic_DNA"/>
</dbReference>
<dbReference type="SUPFAM" id="SSF47928">
    <property type="entry name" value="N-terminal domain of the delta subunit of the F1F0-ATP synthase"/>
    <property type="match status" value="1"/>
</dbReference>
<keyword evidence="7" id="KW-0139">CF(1)</keyword>
<dbReference type="InterPro" id="IPR000711">
    <property type="entry name" value="ATPase_OSCP/dsu"/>
</dbReference>
<evidence type="ECO:0000256" key="2">
    <source>
        <dbReference type="ARBA" id="ARBA00022448"/>
    </source>
</evidence>
<dbReference type="AlphaFoldDB" id="A0A823J6T4"/>
<evidence type="ECO:0000256" key="7">
    <source>
        <dbReference type="HAMAP-Rule" id="MF_01416"/>
    </source>
</evidence>
<evidence type="ECO:0000256" key="6">
    <source>
        <dbReference type="ARBA" id="ARBA00023310"/>
    </source>
</evidence>
<reference evidence="8 9" key="1">
    <citation type="submission" date="2019-04" db="EMBL/GenBank/DDBJ databases">
        <authorList>
            <consortium name="GenomeTrakr network: Whole genome sequencing for foodborne pathogen traceback"/>
        </authorList>
    </citation>
    <scope>NUCLEOTIDE SEQUENCE [LARGE SCALE GENOMIC DNA]</scope>
    <source>
        <strain evidence="8 9">CFSAN072502</strain>
    </source>
</reference>
<comment type="function">
    <text evidence="7">F(1)F(0) ATP synthase produces ATP from ADP in the presence of a proton or sodium gradient. F-type ATPases consist of two structural domains, F(1) containing the extramembraneous catalytic core and F(0) containing the membrane proton channel, linked together by a central stalk and a peripheral stalk. During catalysis, ATP synthesis in the catalytic domain of F(1) is coupled via a rotary mechanism of the central stalk subunits to proton translocation.</text>
</comment>
<comment type="subcellular location">
    <subcellularLocation>
        <location evidence="7">Cell membrane</location>
        <topology evidence="7">Peripheral membrane protein</topology>
    </subcellularLocation>
    <subcellularLocation>
        <location evidence="1">Membrane</location>
    </subcellularLocation>
</comment>
<dbReference type="Pfam" id="PF00213">
    <property type="entry name" value="OSCP"/>
    <property type="match status" value="1"/>
</dbReference>
<evidence type="ECO:0000313" key="8">
    <source>
        <dbReference type="EMBL" id="EAG9354486.1"/>
    </source>
</evidence>
<dbReference type="NCBIfam" id="NF004403">
    <property type="entry name" value="PRK05758.2-4"/>
    <property type="match status" value="1"/>
</dbReference>
<protein>
    <recommendedName>
        <fullName evidence="7">ATP synthase subunit delta</fullName>
    </recommendedName>
    <alternativeName>
        <fullName evidence="7">ATP synthase F(1) sector subunit delta</fullName>
    </alternativeName>
    <alternativeName>
        <fullName evidence="7">F-type ATPase subunit delta</fullName>
        <shortName evidence="7">F-ATPase subunit delta</shortName>
    </alternativeName>
</protein>
<comment type="similarity">
    <text evidence="7">Belongs to the ATPase delta chain family.</text>
</comment>
<dbReference type="GO" id="GO:0046933">
    <property type="term" value="F:proton-transporting ATP synthase activity, rotational mechanism"/>
    <property type="evidence" value="ECO:0007669"/>
    <property type="project" value="UniProtKB-UniRule"/>
</dbReference>
<gene>
    <name evidence="7" type="primary">atpH</name>
    <name evidence="8" type="ORF">CW895_11845</name>
</gene>
<dbReference type="PANTHER" id="PTHR11910">
    <property type="entry name" value="ATP SYNTHASE DELTA CHAIN"/>
    <property type="match status" value="1"/>
</dbReference>
<sequence>MSKDLEVAGRYANALFQVAQDKDLVDIFSEELTELKAALNANKDFVKLLENPTFTTEQKKNLASAVFEKINPTLRDFIYLLIDRSREDYLSVIADVYQKRVNDLNGVADADIYSVVPLSEQELTALSRVFAAKMNKTKLNIQNHIDKSLLGGVKVVIGTRIYDDSLKTKLKDMERQIKKA</sequence>
<dbReference type="NCBIfam" id="TIGR01145">
    <property type="entry name" value="ATP_synt_delta"/>
    <property type="match status" value="1"/>
</dbReference>
<dbReference type="InterPro" id="IPR026015">
    <property type="entry name" value="ATP_synth_OSCP/delta_N_sf"/>
</dbReference>
<evidence type="ECO:0000313" key="9">
    <source>
        <dbReference type="Proteomes" id="UP000524387"/>
    </source>
</evidence>
<dbReference type="Gene3D" id="1.10.520.20">
    <property type="entry name" value="N-terminal domain of the delta subunit of the F1F0-ATP synthase"/>
    <property type="match status" value="1"/>
</dbReference>
<accession>A0A823J6T4</accession>
<comment type="caution">
    <text evidence="8">The sequence shown here is derived from an EMBL/GenBank/DDBJ whole genome shotgun (WGS) entry which is preliminary data.</text>
</comment>
<keyword evidence="3 7" id="KW-0375">Hydrogen ion transport</keyword>
<dbReference type="Proteomes" id="UP000524387">
    <property type="component" value="Unassembled WGS sequence"/>
</dbReference>
<keyword evidence="7" id="KW-1003">Cell membrane</keyword>
<dbReference type="RefSeq" id="WP_070034602.1">
    <property type="nucleotide sequence ID" value="NZ_CP090057.1"/>
</dbReference>
<dbReference type="HAMAP" id="MF_01416">
    <property type="entry name" value="ATP_synth_delta_bact"/>
    <property type="match status" value="1"/>
</dbReference>
<evidence type="ECO:0000256" key="3">
    <source>
        <dbReference type="ARBA" id="ARBA00022781"/>
    </source>
</evidence>
<name>A0A823J6T4_LISMN</name>
<keyword evidence="2 7" id="KW-0813">Transport</keyword>
<comment type="function">
    <text evidence="7">This protein is part of the stalk that links CF(0) to CF(1). It either transmits conformational changes from CF(0) to CF(1) or is implicated in proton conduction.</text>
</comment>
<dbReference type="GO" id="GO:0045259">
    <property type="term" value="C:proton-transporting ATP synthase complex"/>
    <property type="evidence" value="ECO:0007669"/>
    <property type="project" value="UniProtKB-KW"/>
</dbReference>
<dbReference type="PRINTS" id="PR00125">
    <property type="entry name" value="ATPASEDELTA"/>
</dbReference>
<dbReference type="GO" id="GO:0005886">
    <property type="term" value="C:plasma membrane"/>
    <property type="evidence" value="ECO:0007669"/>
    <property type="project" value="UniProtKB-SubCell"/>
</dbReference>
<evidence type="ECO:0000256" key="5">
    <source>
        <dbReference type="ARBA" id="ARBA00023136"/>
    </source>
</evidence>